<organism evidence="6 7">
    <name type="scientific">Agrocybe pediades</name>
    <dbReference type="NCBI Taxonomy" id="84607"/>
    <lineage>
        <taxon>Eukaryota</taxon>
        <taxon>Fungi</taxon>
        <taxon>Dikarya</taxon>
        <taxon>Basidiomycota</taxon>
        <taxon>Agaricomycotina</taxon>
        <taxon>Agaricomycetes</taxon>
        <taxon>Agaricomycetidae</taxon>
        <taxon>Agaricales</taxon>
        <taxon>Agaricineae</taxon>
        <taxon>Strophariaceae</taxon>
        <taxon>Agrocybe</taxon>
    </lineage>
</organism>
<sequence>MVHHLFGIFSCFKPTLQDGRTSSDQGSQESLNAGSISRCKFCNVTPERGFNIAYEDEKYLAFTDRKPASRYHYLVVPRRHIESVRSLGASDVELVKDMQEIGHRILAGHDIPLDMRVMGFHIPPFNSVYHLHLHVQGLPYRSARKAAKYPVRTGSGGYSKGMTCARRDFPLLFGFKQHQFKAPFLSSIAPPQASAMIKISHCTLALLLATIAFAAPAANPLADASASVSSALAHPSSSSSSAKHSSTVIVPTGTQTSSAADSSATVPFIDLDPNFPLWDSSMPGAPSGNDVQPVRGSLGATILGPTDDAIAKENPDFLAPPSTDHGSVNNAKWPFTMSHNRLQTGGWARQENIGVMPIATEMASVNMRLEPGAVRELHWHKTAEWAYVLKGNTQVTAVDSNGKNFIATLSPGDLWYFPPGIPHSLQATADDPEGSEFILVFNQGDFSEDSTFLLTDWMSHVPVEVLAKNFQTNASAFAHIPAEELYIFPSTPPTDEGSLPKSPQGTVDTPFTFSFSKMQPTKLNGGSVKIVDSRTFEVSKAIAAAEVTVEPGAMRELHWHPTQDEWSFFIEGQGRVTIFASQSNARTFNYQAGDIGYVPATMGHYVENTGNTTLRFLEIFNTDMFEDISLSNWLALTPPELVKAHLGFDDETIAHLQKTKPTVIGPA</sequence>
<dbReference type="InterPro" id="IPR014710">
    <property type="entry name" value="RmlC-like_jellyroll"/>
</dbReference>
<dbReference type="GO" id="GO:0003824">
    <property type="term" value="F:catalytic activity"/>
    <property type="evidence" value="ECO:0007669"/>
    <property type="project" value="InterPro"/>
</dbReference>
<dbReference type="InterPro" id="IPR036265">
    <property type="entry name" value="HIT-like_sf"/>
</dbReference>
<feature type="binding site" evidence="3">
    <location>
        <position position="560"/>
    </location>
    <ligand>
        <name>Mn(2+)</name>
        <dbReference type="ChEBI" id="CHEBI:29035"/>
        <label>2</label>
    </ligand>
</feature>
<dbReference type="InterPro" id="IPR051610">
    <property type="entry name" value="GPI/OXD"/>
</dbReference>
<dbReference type="InterPro" id="IPR011051">
    <property type="entry name" value="RmlC_Cupin_sf"/>
</dbReference>
<evidence type="ECO:0000313" key="6">
    <source>
        <dbReference type="EMBL" id="KAF4614229.1"/>
    </source>
</evidence>
<protein>
    <recommendedName>
        <fullName evidence="5">HIT domain-containing protein</fullName>
    </recommendedName>
</protein>
<dbReference type="GO" id="GO:0033609">
    <property type="term" value="P:oxalate metabolic process"/>
    <property type="evidence" value="ECO:0007669"/>
    <property type="project" value="InterPro"/>
</dbReference>
<dbReference type="SMART" id="SM00835">
    <property type="entry name" value="Cupin_1"/>
    <property type="match status" value="2"/>
</dbReference>
<evidence type="ECO:0000256" key="2">
    <source>
        <dbReference type="PIRSR" id="PIRSR617774-1"/>
    </source>
</evidence>
<dbReference type="SUPFAM" id="SSF51182">
    <property type="entry name" value="RmlC-like cupins"/>
    <property type="match status" value="1"/>
</dbReference>
<feature type="binding site" evidence="3">
    <location>
        <position position="565"/>
    </location>
    <ligand>
        <name>Mn(2+)</name>
        <dbReference type="ChEBI" id="CHEBI:29035"/>
        <label>2</label>
    </ligand>
</feature>
<dbReference type="Proteomes" id="UP000521872">
    <property type="component" value="Unassembled WGS sequence"/>
</dbReference>
<dbReference type="InterPro" id="IPR017774">
    <property type="entry name" value="Bicupin_oxalate_deCO2ase/Oxase"/>
</dbReference>
<feature type="active site" description="Proton donor" evidence="2">
    <location>
        <position position="618"/>
    </location>
</feature>
<dbReference type="PANTHER" id="PTHR35848:SF9">
    <property type="entry name" value="SLL1358 PROTEIN"/>
    <property type="match status" value="1"/>
</dbReference>
<feature type="binding site" evidence="3">
    <location>
        <position position="558"/>
    </location>
    <ligand>
        <name>Mn(2+)</name>
        <dbReference type="ChEBI" id="CHEBI:29035"/>
        <label>2</label>
    </ligand>
</feature>
<comment type="caution">
    <text evidence="6">The sequence shown here is derived from an EMBL/GenBank/DDBJ whole genome shotgun (WGS) entry which is preliminary data.</text>
</comment>
<feature type="short sequence motif" description="Histidine triad motif" evidence="4">
    <location>
        <begin position="130"/>
        <end position="134"/>
    </location>
</feature>
<dbReference type="InterPro" id="IPR006045">
    <property type="entry name" value="Cupin_1"/>
</dbReference>
<feature type="binding site" evidence="3">
    <location>
        <position position="423"/>
    </location>
    <ligand>
        <name>Mn(2+)</name>
        <dbReference type="ChEBI" id="CHEBI:29035"/>
        <label>1</label>
    </ligand>
</feature>
<feature type="binding site" evidence="3">
    <location>
        <position position="604"/>
    </location>
    <ligand>
        <name>Mn(2+)</name>
        <dbReference type="ChEBI" id="CHEBI:29035"/>
        <label>2</label>
    </ligand>
</feature>
<dbReference type="Pfam" id="PF11969">
    <property type="entry name" value="DcpS_C"/>
    <property type="match status" value="1"/>
</dbReference>
<name>A0A8H4QNR3_9AGAR</name>
<keyword evidence="7" id="KW-1185">Reference proteome</keyword>
<dbReference type="PROSITE" id="PS51084">
    <property type="entry name" value="HIT_2"/>
    <property type="match status" value="1"/>
</dbReference>
<comment type="cofactor">
    <cofactor evidence="3">
        <name>Mn(2+)</name>
        <dbReference type="ChEBI" id="CHEBI:29035"/>
    </cofactor>
    <text evidence="3">Binds 2 manganese ions per subunit.</text>
</comment>
<evidence type="ECO:0000256" key="3">
    <source>
        <dbReference type="PIRSR" id="PIRSR617774-2"/>
    </source>
</evidence>
<feature type="domain" description="HIT" evidence="5">
    <location>
        <begin position="40"/>
        <end position="149"/>
    </location>
</feature>
<reference evidence="6 7" key="1">
    <citation type="submission" date="2019-12" db="EMBL/GenBank/DDBJ databases">
        <authorList>
            <person name="Floudas D."/>
            <person name="Bentzer J."/>
            <person name="Ahren D."/>
            <person name="Johansson T."/>
            <person name="Persson P."/>
            <person name="Tunlid A."/>
        </authorList>
    </citation>
    <scope>NUCLEOTIDE SEQUENCE [LARGE SCALE GENOMIC DNA]</scope>
    <source>
        <strain evidence="6 7">CBS 102.39</strain>
    </source>
</reference>
<dbReference type="InterPro" id="IPR011146">
    <property type="entry name" value="HIT-like"/>
</dbReference>
<dbReference type="PANTHER" id="PTHR35848">
    <property type="entry name" value="OXALATE-BINDING PROTEIN"/>
    <property type="match status" value="1"/>
</dbReference>
<dbReference type="NCBIfam" id="TIGR03404">
    <property type="entry name" value="bicupin_oxalic"/>
    <property type="match status" value="1"/>
</dbReference>
<dbReference type="SUPFAM" id="SSF54197">
    <property type="entry name" value="HIT-like"/>
    <property type="match status" value="1"/>
</dbReference>
<evidence type="ECO:0000256" key="4">
    <source>
        <dbReference type="PROSITE-ProRule" id="PRU00464"/>
    </source>
</evidence>
<feature type="binding site" evidence="3">
    <location>
        <position position="384"/>
    </location>
    <ligand>
        <name>Mn(2+)</name>
        <dbReference type="ChEBI" id="CHEBI:29035"/>
        <label>1</label>
    </ligand>
</feature>
<feature type="binding site" evidence="3">
    <location>
        <position position="378"/>
    </location>
    <ligand>
        <name>Mn(2+)</name>
        <dbReference type="ChEBI" id="CHEBI:29035"/>
        <label>1</label>
    </ligand>
</feature>
<proteinExistence type="predicted"/>
<evidence type="ECO:0000259" key="5">
    <source>
        <dbReference type="PROSITE" id="PS51084"/>
    </source>
</evidence>
<dbReference type="GO" id="GO:0046872">
    <property type="term" value="F:metal ion binding"/>
    <property type="evidence" value="ECO:0007669"/>
    <property type="project" value="UniProtKB-KW"/>
</dbReference>
<gene>
    <name evidence="6" type="ORF">D9613_008043</name>
</gene>
<evidence type="ECO:0000256" key="1">
    <source>
        <dbReference type="ARBA" id="ARBA00022723"/>
    </source>
</evidence>
<dbReference type="Pfam" id="PF00190">
    <property type="entry name" value="Cupin_1"/>
    <property type="match status" value="2"/>
</dbReference>
<dbReference type="Gene3D" id="3.30.428.10">
    <property type="entry name" value="HIT-like"/>
    <property type="match status" value="1"/>
</dbReference>
<evidence type="ECO:0000313" key="7">
    <source>
        <dbReference type="Proteomes" id="UP000521872"/>
    </source>
</evidence>
<dbReference type="CDD" id="cd20304">
    <property type="entry name" value="cupin_OxDC_N"/>
    <property type="match status" value="1"/>
</dbReference>
<dbReference type="EMBL" id="JAACJL010000045">
    <property type="protein sequence ID" value="KAF4614229.1"/>
    <property type="molecule type" value="Genomic_DNA"/>
</dbReference>
<feature type="binding site" evidence="3">
    <location>
        <position position="380"/>
    </location>
    <ligand>
        <name>Mn(2+)</name>
        <dbReference type="ChEBI" id="CHEBI:29035"/>
        <label>1</label>
    </ligand>
</feature>
<dbReference type="CDD" id="cd20305">
    <property type="entry name" value="cupin_OxDC_C"/>
    <property type="match status" value="1"/>
</dbReference>
<accession>A0A8H4QNR3</accession>
<dbReference type="AlphaFoldDB" id="A0A8H4QNR3"/>
<keyword evidence="3" id="KW-0464">Manganese</keyword>
<dbReference type="Gene3D" id="2.60.120.10">
    <property type="entry name" value="Jelly Rolls"/>
    <property type="match status" value="2"/>
</dbReference>
<keyword evidence="1 3" id="KW-0479">Metal-binding</keyword>